<evidence type="ECO:0000256" key="6">
    <source>
        <dbReference type="ARBA" id="ARBA00012180"/>
    </source>
</evidence>
<dbReference type="RefSeq" id="WP_180849632.1">
    <property type="nucleotide sequence ID" value="NZ_CP047418.1"/>
</dbReference>
<dbReference type="InterPro" id="IPR012337">
    <property type="entry name" value="RNaseH-like_sf"/>
</dbReference>
<name>A0A7H9EJN2_9LACO</name>
<evidence type="ECO:0000256" key="9">
    <source>
        <dbReference type="ARBA" id="ARBA00022722"/>
    </source>
</evidence>
<sequence>MAEKKFTIKKVKQLLNETPVDKQLITQLQDDKRAGVQQALRTYYHRQEREQARREAFQQRLVIERSYWEKGVQYVAGIDEVGRGPLAGPVVAAAVILPHDFALYDVNDSKQLSATKREALYQQILTEAVAVAVGWADNRLIDEVNIYQATITAMEQAVADLTVRPDQLLIDAMTIASDVPQQKLIKGDAKSASIAAASIVAKVNRDHLMAFYDEIYPGYEFGHNAGYGTKAHLQGLANYGVSPIHRRTFEPIKTGLVTGKYSG</sequence>
<comment type="cofactor">
    <cofactor evidence="14 15">
        <name>Mn(2+)</name>
        <dbReference type="ChEBI" id="CHEBI:29035"/>
    </cofactor>
    <cofactor evidence="14 15">
        <name>Mg(2+)</name>
        <dbReference type="ChEBI" id="CHEBI:18420"/>
    </cofactor>
    <text evidence="14 15">Manganese or magnesium. Binds 1 divalent metal ion per monomer in the absence of substrate. May bind a second metal ion after substrate binding.</text>
</comment>
<evidence type="ECO:0000256" key="16">
    <source>
        <dbReference type="RuleBase" id="RU003515"/>
    </source>
</evidence>
<dbReference type="InterPro" id="IPR022898">
    <property type="entry name" value="RNase_HII"/>
</dbReference>
<evidence type="ECO:0000256" key="13">
    <source>
        <dbReference type="ARBA" id="ARBA00023211"/>
    </source>
</evidence>
<dbReference type="FunFam" id="3.30.420.10:FF:000006">
    <property type="entry name" value="Ribonuclease HII"/>
    <property type="match status" value="1"/>
</dbReference>
<dbReference type="GO" id="GO:0005737">
    <property type="term" value="C:cytoplasm"/>
    <property type="evidence" value="ECO:0007669"/>
    <property type="project" value="UniProtKB-SubCell"/>
</dbReference>
<feature type="binding site" evidence="14 15">
    <location>
        <position position="79"/>
    </location>
    <ligand>
        <name>a divalent metal cation</name>
        <dbReference type="ChEBI" id="CHEBI:60240"/>
    </ligand>
</feature>
<evidence type="ECO:0000256" key="14">
    <source>
        <dbReference type="HAMAP-Rule" id="MF_00052"/>
    </source>
</evidence>
<evidence type="ECO:0000256" key="10">
    <source>
        <dbReference type="ARBA" id="ARBA00022723"/>
    </source>
</evidence>
<evidence type="ECO:0000256" key="8">
    <source>
        <dbReference type="ARBA" id="ARBA00022490"/>
    </source>
</evidence>
<dbReference type="NCBIfam" id="NF000594">
    <property type="entry name" value="PRK00015.1-1"/>
    <property type="match status" value="1"/>
</dbReference>
<evidence type="ECO:0000256" key="11">
    <source>
        <dbReference type="ARBA" id="ARBA00022759"/>
    </source>
</evidence>
<keyword evidence="10 14" id="KW-0479">Metal-binding</keyword>
<accession>A0A7H9EJN2</accession>
<dbReference type="InterPro" id="IPR036397">
    <property type="entry name" value="RNaseH_sf"/>
</dbReference>
<dbReference type="CDD" id="cd07182">
    <property type="entry name" value="RNase_HII_bacteria_HII_like"/>
    <property type="match status" value="1"/>
</dbReference>
<evidence type="ECO:0000259" key="17">
    <source>
        <dbReference type="PROSITE" id="PS51975"/>
    </source>
</evidence>
<dbReference type="InterPro" id="IPR024567">
    <property type="entry name" value="RNase_HII/HIII_dom"/>
</dbReference>
<dbReference type="PANTHER" id="PTHR10954:SF18">
    <property type="entry name" value="RIBONUCLEASE HII"/>
    <property type="match status" value="1"/>
</dbReference>
<dbReference type="Gene3D" id="3.30.420.10">
    <property type="entry name" value="Ribonuclease H-like superfamily/Ribonuclease H"/>
    <property type="match status" value="1"/>
</dbReference>
<feature type="binding site" evidence="14 15">
    <location>
        <position position="171"/>
    </location>
    <ligand>
        <name>a divalent metal cation</name>
        <dbReference type="ChEBI" id="CHEBI:60240"/>
    </ligand>
</feature>
<evidence type="ECO:0000313" key="19">
    <source>
        <dbReference type="Proteomes" id="UP000510886"/>
    </source>
</evidence>
<keyword evidence="8 14" id="KW-0963">Cytoplasm</keyword>
<comment type="similarity">
    <text evidence="5 14 16">Belongs to the RNase HII family.</text>
</comment>
<dbReference type="GO" id="GO:0004523">
    <property type="term" value="F:RNA-DNA hybrid ribonuclease activity"/>
    <property type="evidence" value="ECO:0007669"/>
    <property type="project" value="UniProtKB-UniRule"/>
</dbReference>
<keyword evidence="12 14" id="KW-0378">Hydrolase</keyword>
<evidence type="ECO:0000256" key="1">
    <source>
        <dbReference type="ARBA" id="ARBA00000077"/>
    </source>
</evidence>
<dbReference type="GO" id="GO:0003723">
    <property type="term" value="F:RNA binding"/>
    <property type="evidence" value="ECO:0007669"/>
    <property type="project" value="UniProtKB-UniRule"/>
</dbReference>
<evidence type="ECO:0000256" key="2">
    <source>
        <dbReference type="ARBA" id="ARBA00001946"/>
    </source>
</evidence>
<dbReference type="PANTHER" id="PTHR10954">
    <property type="entry name" value="RIBONUCLEASE H2 SUBUNIT A"/>
    <property type="match status" value="1"/>
</dbReference>
<comment type="subcellular location">
    <subcellularLocation>
        <location evidence="4 14">Cytoplasm</location>
    </subcellularLocation>
</comment>
<evidence type="ECO:0000256" key="12">
    <source>
        <dbReference type="ARBA" id="ARBA00022801"/>
    </source>
</evidence>
<dbReference type="EMBL" id="CP047418">
    <property type="protein sequence ID" value="QLL77910.1"/>
    <property type="molecule type" value="Genomic_DNA"/>
</dbReference>
<keyword evidence="13 14" id="KW-0464">Manganese</keyword>
<dbReference type="InterPro" id="IPR001352">
    <property type="entry name" value="RNase_HII/HIII"/>
</dbReference>
<evidence type="ECO:0000256" key="7">
    <source>
        <dbReference type="ARBA" id="ARBA00019179"/>
    </source>
</evidence>
<dbReference type="Proteomes" id="UP000510886">
    <property type="component" value="Chromosome"/>
</dbReference>
<evidence type="ECO:0000313" key="18">
    <source>
        <dbReference type="EMBL" id="QLL77910.1"/>
    </source>
</evidence>
<dbReference type="KEGG" id="lsw:GTO87_04390"/>
<comment type="function">
    <text evidence="3 14 16">Endonuclease that specifically degrades the RNA of RNA-DNA hybrids.</text>
</comment>
<dbReference type="GO" id="GO:0032299">
    <property type="term" value="C:ribonuclease H2 complex"/>
    <property type="evidence" value="ECO:0007669"/>
    <property type="project" value="TreeGrafter"/>
</dbReference>
<dbReference type="NCBIfam" id="NF000595">
    <property type="entry name" value="PRK00015.1-3"/>
    <property type="match status" value="1"/>
</dbReference>
<gene>
    <name evidence="14" type="primary">rnhB</name>
    <name evidence="18" type="ORF">GTO87_04390</name>
</gene>
<comment type="cofactor">
    <cofactor evidence="2">
        <name>Mg(2+)</name>
        <dbReference type="ChEBI" id="CHEBI:18420"/>
    </cofactor>
</comment>
<dbReference type="GO" id="GO:0006298">
    <property type="term" value="P:mismatch repair"/>
    <property type="evidence" value="ECO:0007669"/>
    <property type="project" value="TreeGrafter"/>
</dbReference>
<evidence type="ECO:0000256" key="3">
    <source>
        <dbReference type="ARBA" id="ARBA00004065"/>
    </source>
</evidence>
<dbReference type="Pfam" id="PF01351">
    <property type="entry name" value="RNase_HII"/>
    <property type="match status" value="1"/>
</dbReference>
<keyword evidence="11 14" id="KW-0255">Endonuclease</keyword>
<dbReference type="AlphaFoldDB" id="A0A7H9EJN2"/>
<dbReference type="GO" id="GO:0043137">
    <property type="term" value="P:DNA replication, removal of RNA primer"/>
    <property type="evidence" value="ECO:0007669"/>
    <property type="project" value="TreeGrafter"/>
</dbReference>
<dbReference type="HAMAP" id="MF_00052_B">
    <property type="entry name" value="RNase_HII_B"/>
    <property type="match status" value="1"/>
</dbReference>
<reference evidence="18 19" key="1">
    <citation type="submission" date="2020-01" db="EMBL/GenBank/DDBJ databases">
        <title>Complete and circular genome sequences of six lactobacillus isolates from horses.</title>
        <authorList>
            <person name="Hassan H.M."/>
        </authorList>
    </citation>
    <scope>NUCLEOTIDE SEQUENCE [LARGE SCALE GENOMIC DNA]</scope>
    <source>
        <strain evidence="18 19">1A</strain>
    </source>
</reference>
<dbReference type="PROSITE" id="PS51975">
    <property type="entry name" value="RNASE_H_2"/>
    <property type="match status" value="1"/>
</dbReference>
<feature type="binding site" evidence="14 15">
    <location>
        <position position="80"/>
    </location>
    <ligand>
        <name>a divalent metal cation</name>
        <dbReference type="ChEBI" id="CHEBI:60240"/>
    </ligand>
</feature>
<dbReference type="SUPFAM" id="SSF53098">
    <property type="entry name" value="Ribonuclease H-like"/>
    <property type="match status" value="1"/>
</dbReference>
<dbReference type="GO" id="GO:0030145">
    <property type="term" value="F:manganese ion binding"/>
    <property type="evidence" value="ECO:0007669"/>
    <property type="project" value="UniProtKB-UniRule"/>
</dbReference>
<comment type="catalytic activity">
    <reaction evidence="1 14 15 16">
        <text>Endonucleolytic cleavage to 5'-phosphomonoester.</text>
        <dbReference type="EC" id="3.1.26.4"/>
    </reaction>
</comment>
<evidence type="ECO:0000256" key="4">
    <source>
        <dbReference type="ARBA" id="ARBA00004496"/>
    </source>
</evidence>
<protein>
    <recommendedName>
        <fullName evidence="7 14">Ribonuclease HII</fullName>
        <shortName evidence="14">RNase HII</shortName>
        <ecNumber evidence="6 14">3.1.26.4</ecNumber>
    </recommendedName>
</protein>
<proteinExistence type="inferred from homology"/>
<evidence type="ECO:0000256" key="15">
    <source>
        <dbReference type="PROSITE-ProRule" id="PRU01319"/>
    </source>
</evidence>
<organism evidence="18 19">
    <name type="scientific">Ligilactobacillus saerimneri</name>
    <dbReference type="NCBI Taxonomy" id="228229"/>
    <lineage>
        <taxon>Bacteria</taxon>
        <taxon>Bacillati</taxon>
        <taxon>Bacillota</taxon>
        <taxon>Bacilli</taxon>
        <taxon>Lactobacillales</taxon>
        <taxon>Lactobacillaceae</taxon>
        <taxon>Ligilactobacillus</taxon>
    </lineage>
</organism>
<feature type="domain" description="RNase H type-2" evidence="17">
    <location>
        <begin position="73"/>
        <end position="261"/>
    </location>
</feature>
<keyword evidence="9 14" id="KW-0540">Nuclease</keyword>
<dbReference type="EC" id="3.1.26.4" evidence="6 14"/>
<evidence type="ECO:0000256" key="5">
    <source>
        <dbReference type="ARBA" id="ARBA00007383"/>
    </source>
</evidence>